<evidence type="ECO:0000256" key="1">
    <source>
        <dbReference type="SAM" id="MobiDB-lite"/>
    </source>
</evidence>
<evidence type="ECO:0000313" key="2">
    <source>
        <dbReference type="EMBL" id="KAK9900998.1"/>
    </source>
</evidence>
<reference evidence="2 3" key="1">
    <citation type="journal article" date="2023" name="G3 (Bethesda)">
        <title>A chromosome-length genome assembly and annotation of blackberry (Rubus argutus, cv. 'Hillquist').</title>
        <authorList>
            <person name="Bruna T."/>
            <person name="Aryal R."/>
            <person name="Dudchenko O."/>
            <person name="Sargent D.J."/>
            <person name="Mead D."/>
            <person name="Buti M."/>
            <person name="Cavallini A."/>
            <person name="Hytonen T."/>
            <person name="Andres J."/>
            <person name="Pham M."/>
            <person name="Weisz D."/>
            <person name="Mascagni F."/>
            <person name="Usai G."/>
            <person name="Natali L."/>
            <person name="Bassil N."/>
            <person name="Fernandez G.E."/>
            <person name="Lomsadze A."/>
            <person name="Armour M."/>
            <person name="Olukolu B."/>
            <person name="Poorten T."/>
            <person name="Britton C."/>
            <person name="Davik J."/>
            <person name="Ashrafi H."/>
            <person name="Aiden E.L."/>
            <person name="Borodovsky M."/>
            <person name="Worthington M."/>
        </authorList>
    </citation>
    <scope>NUCLEOTIDE SEQUENCE [LARGE SCALE GENOMIC DNA]</scope>
    <source>
        <strain evidence="2">PI 553951</strain>
    </source>
</reference>
<keyword evidence="3" id="KW-1185">Reference proteome</keyword>
<comment type="caution">
    <text evidence="2">The sequence shown here is derived from an EMBL/GenBank/DDBJ whole genome shotgun (WGS) entry which is preliminary data.</text>
</comment>
<evidence type="ECO:0000313" key="3">
    <source>
        <dbReference type="Proteomes" id="UP001457282"/>
    </source>
</evidence>
<proteinExistence type="predicted"/>
<dbReference type="Proteomes" id="UP001457282">
    <property type="component" value="Unassembled WGS sequence"/>
</dbReference>
<dbReference type="AlphaFoldDB" id="A0AAW1VD65"/>
<accession>A0AAW1VD65</accession>
<protein>
    <submittedName>
        <fullName evidence="2">Uncharacterized protein</fullName>
    </submittedName>
</protein>
<sequence length="163" mass="17974">MAAAFPKHHRTILSLSLPSPPPIHDVDSTSPVQILVHSPSEPIYVNVAKMKLNPHGVDPLFLPCPAIEPWRFRRPSRRRHLCRVVLSPIHTVAISSPAAFFLDVLSGPQTNADPWSPCSSFLHSPHRASSARVAQFCPCPSLSSARHSPHELSLSLPKQKKKN</sequence>
<organism evidence="2 3">
    <name type="scientific">Rubus argutus</name>
    <name type="common">Southern blackberry</name>
    <dbReference type="NCBI Taxonomy" id="59490"/>
    <lineage>
        <taxon>Eukaryota</taxon>
        <taxon>Viridiplantae</taxon>
        <taxon>Streptophyta</taxon>
        <taxon>Embryophyta</taxon>
        <taxon>Tracheophyta</taxon>
        <taxon>Spermatophyta</taxon>
        <taxon>Magnoliopsida</taxon>
        <taxon>eudicotyledons</taxon>
        <taxon>Gunneridae</taxon>
        <taxon>Pentapetalae</taxon>
        <taxon>rosids</taxon>
        <taxon>fabids</taxon>
        <taxon>Rosales</taxon>
        <taxon>Rosaceae</taxon>
        <taxon>Rosoideae</taxon>
        <taxon>Rosoideae incertae sedis</taxon>
        <taxon>Rubus</taxon>
    </lineage>
</organism>
<feature type="region of interest" description="Disordered" evidence="1">
    <location>
        <begin position="142"/>
        <end position="163"/>
    </location>
</feature>
<dbReference type="EMBL" id="JBEDUW010000344">
    <property type="protein sequence ID" value="KAK9900998.1"/>
    <property type="molecule type" value="Genomic_DNA"/>
</dbReference>
<gene>
    <name evidence="2" type="ORF">M0R45_002331</name>
</gene>
<name>A0AAW1VD65_RUBAR</name>